<keyword evidence="10" id="KW-1185">Reference proteome</keyword>
<name>A0A067RW60_ZOONE</name>
<keyword evidence="3" id="KW-0813">Transport</keyword>
<evidence type="ECO:0000256" key="3">
    <source>
        <dbReference type="ARBA" id="ARBA00022448"/>
    </source>
</evidence>
<evidence type="ECO:0000259" key="8">
    <source>
        <dbReference type="PROSITE" id="PS50850"/>
    </source>
</evidence>
<dbReference type="OMA" id="PRDWDFE"/>
<feature type="transmembrane region" description="Helical" evidence="7">
    <location>
        <begin position="166"/>
        <end position="188"/>
    </location>
</feature>
<dbReference type="PANTHER" id="PTHR23511:SF36">
    <property type="entry name" value="EG:BACR7A4.13 PROTEIN-RELATED"/>
    <property type="match status" value="1"/>
</dbReference>
<dbReference type="GO" id="GO:0016020">
    <property type="term" value="C:membrane"/>
    <property type="evidence" value="ECO:0007669"/>
    <property type="project" value="UniProtKB-SubCell"/>
</dbReference>
<dbReference type="eggNOG" id="KOG0255">
    <property type="taxonomic scope" value="Eukaryota"/>
</dbReference>
<feature type="transmembrane region" description="Helical" evidence="7">
    <location>
        <begin position="208"/>
        <end position="227"/>
    </location>
</feature>
<evidence type="ECO:0000256" key="5">
    <source>
        <dbReference type="ARBA" id="ARBA00022989"/>
    </source>
</evidence>
<dbReference type="EMBL" id="KK852427">
    <property type="protein sequence ID" value="KDR24109.1"/>
    <property type="molecule type" value="Genomic_DNA"/>
</dbReference>
<evidence type="ECO:0000256" key="4">
    <source>
        <dbReference type="ARBA" id="ARBA00022692"/>
    </source>
</evidence>
<protein>
    <submittedName>
        <fullName evidence="9">Synaptic vesicle glycoprotein 2B</fullName>
    </submittedName>
</protein>
<evidence type="ECO:0000256" key="6">
    <source>
        <dbReference type="ARBA" id="ARBA00023136"/>
    </source>
</evidence>
<dbReference type="OrthoDB" id="3936150at2759"/>
<dbReference type="PANTHER" id="PTHR23511">
    <property type="entry name" value="SYNAPTIC VESICLE GLYCOPROTEIN 2"/>
    <property type="match status" value="1"/>
</dbReference>
<feature type="transmembrane region" description="Helical" evidence="7">
    <location>
        <begin position="438"/>
        <end position="462"/>
    </location>
</feature>
<gene>
    <name evidence="9" type="ORF">L798_03764</name>
</gene>
<dbReference type="InterPro" id="IPR036259">
    <property type="entry name" value="MFS_trans_sf"/>
</dbReference>
<proteinExistence type="inferred from homology"/>
<dbReference type="PROSITE" id="PS50850">
    <property type="entry name" value="MFS"/>
    <property type="match status" value="1"/>
</dbReference>
<evidence type="ECO:0000256" key="2">
    <source>
        <dbReference type="ARBA" id="ARBA00008335"/>
    </source>
</evidence>
<dbReference type="GO" id="GO:0022857">
    <property type="term" value="F:transmembrane transporter activity"/>
    <property type="evidence" value="ECO:0007669"/>
    <property type="project" value="InterPro"/>
</dbReference>
<feature type="transmembrane region" description="Helical" evidence="7">
    <location>
        <begin position="385"/>
        <end position="403"/>
    </location>
</feature>
<feature type="domain" description="Major facilitator superfamily (MFS) profile" evidence="8">
    <location>
        <begin position="28"/>
        <end position="526"/>
    </location>
</feature>
<dbReference type="InParanoid" id="A0A067RW60"/>
<dbReference type="InterPro" id="IPR011701">
    <property type="entry name" value="MFS"/>
</dbReference>
<dbReference type="Proteomes" id="UP000027135">
    <property type="component" value="Unassembled WGS sequence"/>
</dbReference>
<evidence type="ECO:0000256" key="7">
    <source>
        <dbReference type="SAM" id="Phobius"/>
    </source>
</evidence>
<keyword evidence="4 7" id="KW-0812">Transmembrane</keyword>
<keyword evidence="5 7" id="KW-1133">Transmembrane helix</keyword>
<organism evidence="9 10">
    <name type="scientific">Zootermopsis nevadensis</name>
    <name type="common">Dampwood termite</name>
    <dbReference type="NCBI Taxonomy" id="136037"/>
    <lineage>
        <taxon>Eukaryota</taxon>
        <taxon>Metazoa</taxon>
        <taxon>Ecdysozoa</taxon>
        <taxon>Arthropoda</taxon>
        <taxon>Hexapoda</taxon>
        <taxon>Insecta</taxon>
        <taxon>Pterygota</taxon>
        <taxon>Neoptera</taxon>
        <taxon>Polyneoptera</taxon>
        <taxon>Dictyoptera</taxon>
        <taxon>Blattodea</taxon>
        <taxon>Blattoidea</taxon>
        <taxon>Termitoidae</taxon>
        <taxon>Termopsidae</taxon>
        <taxon>Zootermopsis</taxon>
    </lineage>
</organism>
<dbReference type="STRING" id="136037.A0A067RW60"/>
<sequence length="530" mass="58294">MARTESREAIVEHGNAQNECEQVDFETAISLTGYGKFNYVLNMVAIPAVWSTLFDTTTMSYILPSAECDLNLSDLDKGILNAMVYGGMVLGAFFWGFLSDTLGRQKLLLTGYYLLTALIIASSFSQAFWILGVFKFVGGFVACGPYAIFMTYLAEFNSCHHRARAMMMIGIYSAMAFVAVPALAWLLIPQSWSWTFFGGYITYNSWRIFLLASATPSFVAGCCMWFLDESPKFLMSCGRMDEALDVFRRIYSINTGNPPETYPVKFLLKEKSGILISDVPNNRVLILLKLGMKQMKPFFHKPHVGKAALVFVIQFGGLWGTNTIRLWLPQLFAIMEEYFINNKSVSENATLCDMLASHTWTKVTSNETLTLTDAPCVPVQLGDTMYMYSIIVGVATAAFNLTGSSVINCLGKKKILVVGYVVSCCCVVAMYWCNSMEVMLLLASLTVGSGSMCSHALISVVVDLFPTSLRTMAVSLTMMVGRVGALSGNITFPVFLGVSCSVSFFLLGSITFICSALALLLPRTLGKALE</sequence>
<feature type="transmembrane region" description="Helical" evidence="7">
    <location>
        <begin position="136"/>
        <end position="154"/>
    </location>
</feature>
<comment type="subcellular location">
    <subcellularLocation>
        <location evidence="1">Membrane</location>
        <topology evidence="1">Multi-pass membrane protein</topology>
    </subcellularLocation>
</comment>
<feature type="transmembrane region" description="Helical" evidence="7">
    <location>
        <begin position="110"/>
        <end position="130"/>
    </location>
</feature>
<dbReference type="Pfam" id="PF07690">
    <property type="entry name" value="MFS_1"/>
    <property type="match status" value="1"/>
</dbReference>
<dbReference type="SUPFAM" id="SSF103473">
    <property type="entry name" value="MFS general substrate transporter"/>
    <property type="match status" value="1"/>
</dbReference>
<feature type="transmembrane region" description="Helical" evidence="7">
    <location>
        <begin position="39"/>
        <end position="63"/>
    </location>
</feature>
<feature type="transmembrane region" description="Helical" evidence="7">
    <location>
        <begin position="78"/>
        <end position="98"/>
    </location>
</feature>
<evidence type="ECO:0000256" key="1">
    <source>
        <dbReference type="ARBA" id="ARBA00004141"/>
    </source>
</evidence>
<dbReference type="Gene3D" id="1.20.1250.20">
    <property type="entry name" value="MFS general substrate transporter like domains"/>
    <property type="match status" value="1"/>
</dbReference>
<dbReference type="InterPro" id="IPR005828">
    <property type="entry name" value="MFS_sugar_transport-like"/>
</dbReference>
<dbReference type="InterPro" id="IPR020846">
    <property type="entry name" value="MFS_dom"/>
</dbReference>
<dbReference type="Pfam" id="PF00083">
    <property type="entry name" value="Sugar_tr"/>
    <property type="match status" value="1"/>
</dbReference>
<evidence type="ECO:0000313" key="9">
    <source>
        <dbReference type="EMBL" id="KDR24109.1"/>
    </source>
</evidence>
<feature type="transmembrane region" description="Helical" evidence="7">
    <location>
        <begin position="415"/>
        <end position="432"/>
    </location>
</feature>
<keyword evidence="6 7" id="KW-0472">Membrane</keyword>
<feature type="transmembrane region" description="Helical" evidence="7">
    <location>
        <begin position="303"/>
        <end position="321"/>
    </location>
</feature>
<evidence type="ECO:0000313" key="10">
    <source>
        <dbReference type="Proteomes" id="UP000027135"/>
    </source>
</evidence>
<reference evidence="9 10" key="1">
    <citation type="journal article" date="2014" name="Nat. Commun.">
        <title>Molecular traces of alternative social organization in a termite genome.</title>
        <authorList>
            <person name="Terrapon N."/>
            <person name="Li C."/>
            <person name="Robertson H.M."/>
            <person name="Ji L."/>
            <person name="Meng X."/>
            <person name="Booth W."/>
            <person name="Chen Z."/>
            <person name="Childers C.P."/>
            <person name="Glastad K.M."/>
            <person name="Gokhale K."/>
            <person name="Gowin J."/>
            <person name="Gronenberg W."/>
            <person name="Hermansen R.A."/>
            <person name="Hu H."/>
            <person name="Hunt B.G."/>
            <person name="Huylmans A.K."/>
            <person name="Khalil S.M."/>
            <person name="Mitchell R.D."/>
            <person name="Munoz-Torres M.C."/>
            <person name="Mustard J.A."/>
            <person name="Pan H."/>
            <person name="Reese J.T."/>
            <person name="Scharf M.E."/>
            <person name="Sun F."/>
            <person name="Vogel H."/>
            <person name="Xiao J."/>
            <person name="Yang W."/>
            <person name="Yang Z."/>
            <person name="Yang Z."/>
            <person name="Zhou J."/>
            <person name="Zhu J."/>
            <person name="Brent C.S."/>
            <person name="Elsik C.G."/>
            <person name="Goodisman M.A."/>
            <person name="Liberles D.A."/>
            <person name="Roe R.M."/>
            <person name="Vargo E.L."/>
            <person name="Vilcinskas A."/>
            <person name="Wang J."/>
            <person name="Bornberg-Bauer E."/>
            <person name="Korb J."/>
            <person name="Zhang G."/>
            <person name="Liebig J."/>
        </authorList>
    </citation>
    <scope>NUCLEOTIDE SEQUENCE [LARGE SCALE GENOMIC DNA]</scope>
    <source>
        <tissue evidence="9">Whole organism</tissue>
    </source>
</reference>
<comment type="similarity">
    <text evidence="2">Belongs to the major facilitator superfamily.</text>
</comment>
<dbReference type="AlphaFoldDB" id="A0A067RW60"/>
<accession>A0A067RW60</accession>